<name>A0ABW5VVK5_9MICO</name>
<dbReference type="InterPro" id="IPR011089">
    <property type="entry name" value="GmrSD_C"/>
</dbReference>
<proteinExistence type="predicted"/>
<dbReference type="Pfam" id="PF03235">
    <property type="entry name" value="GmrSD_N"/>
    <property type="match status" value="1"/>
</dbReference>
<accession>A0ABW5VVK5</accession>
<sequence length="718" mass="80404">MDTNIRTPMEIFNLPHHLVVPLFQRPYVWDETEQWAPLWADVRRMAELRMSDPFRTAAHFLGAVVLQVQDRSVGSVPARNVIDGQQRLTTLQLLMDATAAVFEEAGQDNLASQMETLTHNSASFVQDEADRLKIRHTNRDRAAFEEVMRSDPPIDYERLSHPTSRLVGAHRYFTGEVQVWLGPGNDREFALRAQALAHVLQQGLQIVVIDLQVNENSQEIFETLNARGTPLTAADLIKNFVFQKLETDGADTAKVYAEDWPFESKFWEAELAVGRVTYTRGALFLNQWLVARAAEEIPTKSTFTRFKHFVEHESKQKMIDLLRAIKVQAEQYEAWTTSAADPDRNLTVTEMNVYRMQANGIELLKPVLLWLHEPGRGLPQPVIDRVIGLVESWVVRRSLLRLTTSNLGSVVANVLRTARAASAEDLAATVEHFLRGQTVASSYWPGDAEIRGYLSTVPAYRRYPRSRLRMVLEAVEDYLRSEYHAHQVDRRGYPIEHLLPQKWEAHWPVHDEVSRAERAAHVHRLGNLTLLTAKLNSAVSNGSWLGPNGKYAKLAQHDVLKLNQRLREVSAGGWDETRIDERTADLIDIVLRAWPVPAGHTGEISDSRTSVQTWVEVNDLVTAGLLPAGTVLKARPGTWGDATARVTPSGALDVGGSVFTSPSAAGKHVKGGVTNGWAFWRLEDGRNLADVRAAYRGEKPAPSDGVGDLPEAEESIAR</sequence>
<dbReference type="Pfam" id="PF18755">
    <property type="entry name" value="RAMA"/>
    <property type="match status" value="1"/>
</dbReference>
<evidence type="ECO:0000256" key="1">
    <source>
        <dbReference type="SAM" id="MobiDB-lite"/>
    </source>
</evidence>
<feature type="domain" description="RAMA" evidence="4">
    <location>
        <begin position="611"/>
        <end position="697"/>
    </location>
</feature>
<dbReference type="PANTHER" id="PTHR35149:SF1">
    <property type="entry name" value="DUF5655 DOMAIN-CONTAINING PROTEIN"/>
    <property type="match status" value="1"/>
</dbReference>
<evidence type="ECO:0000313" key="5">
    <source>
        <dbReference type="EMBL" id="MFD2795673.1"/>
    </source>
</evidence>
<gene>
    <name evidence="5" type="ORF">ACFS27_19085</name>
</gene>
<evidence type="ECO:0000259" key="4">
    <source>
        <dbReference type="Pfam" id="PF18755"/>
    </source>
</evidence>
<protein>
    <submittedName>
        <fullName evidence="5">DUF262 domain-containing protein</fullName>
    </submittedName>
</protein>
<reference evidence="6" key="1">
    <citation type="journal article" date="2019" name="Int. J. Syst. Evol. Microbiol.">
        <title>The Global Catalogue of Microorganisms (GCM) 10K type strain sequencing project: providing services to taxonomists for standard genome sequencing and annotation.</title>
        <authorList>
            <consortium name="The Broad Institute Genomics Platform"/>
            <consortium name="The Broad Institute Genome Sequencing Center for Infectious Disease"/>
            <person name="Wu L."/>
            <person name="Ma J."/>
        </authorList>
    </citation>
    <scope>NUCLEOTIDE SEQUENCE [LARGE SCALE GENOMIC DNA]</scope>
    <source>
        <strain evidence="6">CCM 7044</strain>
    </source>
</reference>
<comment type="caution">
    <text evidence="5">The sequence shown here is derived from an EMBL/GenBank/DDBJ whole genome shotgun (WGS) entry which is preliminary data.</text>
</comment>
<dbReference type="EMBL" id="JBHUOG010000002">
    <property type="protein sequence ID" value="MFD2795673.1"/>
    <property type="molecule type" value="Genomic_DNA"/>
</dbReference>
<organism evidence="5 6">
    <name type="scientific">Promicromonospora vindobonensis</name>
    <dbReference type="NCBI Taxonomy" id="195748"/>
    <lineage>
        <taxon>Bacteria</taxon>
        <taxon>Bacillati</taxon>
        <taxon>Actinomycetota</taxon>
        <taxon>Actinomycetes</taxon>
        <taxon>Micrococcales</taxon>
        <taxon>Promicromonosporaceae</taxon>
        <taxon>Promicromonospora</taxon>
    </lineage>
</organism>
<dbReference type="PANTHER" id="PTHR35149">
    <property type="entry name" value="SLL5132 PROTEIN"/>
    <property type="match status" value="1"/>
</dbReference>
<feature type="region of interest" description="Disordered" evidence="1">
    <location>
        <begin position="696"/>
        <end position="718"/>
    </location>
</feature>
<dbReference type="RefSeq" id="WP_377185975.1">
    <property type="nucleotide sequence ID" value="NZ_JBHUOG010000002.1"/>
</dbReference>
<feature type="domain" description="GmrSD restriction endonucleases C-terminal" evidence="3">
    <location>
        <begin position="444"/>
        <end position="588"/>
    </location>
</feature>
<keyword evidence="6" id="KW-1185">Reference proteome</keyword>
<feature type="domain" description="GmrSD restriction endonucleases N-terminal" evidence="2">
    <location>
        <begin position="11"/>
        <end position="242"/>
    </location>
</feature>
<dbReference type="Pfam" id="PF07510">
    <property type="entry name" value="GmrSD_C"/>
    <property type="match status" value="1"/>
</dbReference>
<evidence type="ECO:0000259" key="2">
    <source>
        <dbReference type="Pfam" id="PF03235"/>
    </source>
</evidence>
<evidence type="ECO:0000259" key="3">
    <source>
        <dbReference type="Pfam" id="PF07510"/>
    </source>
</evidence>
<dbReference type="InterPro" id="IPR004919">
    <property type="entry name" value="GmrSD_N"/>
</dbReference>
<evidence type="ECO:0000313" key="6">
    <source>
        <dbReference type="Proteomes" id="UP001597479"/>
    </source>
</evidence>
<dbReference type="InterPro" id="IPR040843">
    <property type="entry name" value="RAMA"/>
</dbReference>
<dbReference type="Proteomes" id="UP001597479">
    <property type="component" value="Unassembled WGS sequence"/>
</dbReference>